<dbReference type="AlphaFoldDB" id="A0A1J8QP17"/>
<dbReference type="PROSITE" id="PS50082">
    <property type="entry name" value="WD_REPEATS_2"/>
    <property type="match status" value="3"/>
</dbReference>
<dbReference type="PROSITE" id="PS50294">
    <property type="entry name" value="WD_REPEATS_REGION"/>
    <property type="match status" value="3"/>
</dbReference>
<reference evidence="2 3" key="1">
    <citation type="submission" date="2016-03" db="EMBL/GenBank/DDBJ databases">
        <title>Comparative genomics of the ectomycorrhizal sister species Rhizopogon vinicolor and Rhizopogon vesiculosus (Basidiomycota: Boletales) reveals a divergence of the mating type B locus.</title>
        <authorList>
            <person name="Mujic A.B."/>
            <person name="Kuo A."/>
            <person name="Tritt A."/>
            <person name="Lipzen A."/>
            <person name="Chen C."/>
            <person name="Johnson J."/>
            <person name="Sharma A."/>
            <person name="Barry K."/>
            <person name="Grigoriev I.V."/>
            <person name="Spatafora J.W."/>
        </authorList>
    </citation>
    <scope>NUCLEOTIDE SEQUENCE [LARGE SCALE GENOMIC DNA]</scope>
    <source>
        <strain evidence="2 3">AM-OR11-056</strain>
    </source>
</reference>
<evidence type="ECO:0000313" key="2">
    <source>
        <dbReference type="EMBL" id="OJA15168.1"/>
    </source>
</evidence>
<sequence>MTSTRRAAAPTKSTGTLTPVITLEGHDGGIQCMSYFPDGKRIISGSWDKTARQWDLQAGKEIVRARDASEHGVHAVVVSRDGRWVITAGGDVEHGKLKGREVETGVVKKFQGHSSQITCIDVSPDNKLLASGSGEDMAVRIWSLNTGKLVAGPFATHSDWVGAVRFSQDSNKLAVRSAVGRCLQLWDVEAQTLNRRIGGKVDGIMGLGSYAPMFWTNRKTILTIFSFTNGDPRSIYEFKTSRLRTFGAPFEGHTMIITGLALSFDGAVLASASSDNTIKLWAFDSRELLASFDVLNLYTLILSPDSRQLAWASWSKPEIYICDVPLGSSIPLTGISLKPVTAGPSTVLKVRVYPHLSIFRYNSIRLKTGATHKRLIDVCIMSIFTYMLIHIYHCSLTQSVMLPCAIIRQ</sequence>
<protein>
    <submittedName>
        <fullName evidence="2">Uncharacterized protein</fullName>
    </submittedName>
</protein>
<dbReference type="SUPFAM" id="SSF50978">
    <property type="entry name" value="WD40 repeat-like"/>
    <property type="match status" value="1"/>
</dbReference>
<dbReference type="STRING" id="180088.A0A1J8QP17"/>
<evidence type="ECO:0000256" key="1">
    <source>
        <dbReference type="PROSITE-ProRule" id="PRU00221"/>
    </source>
</evidence>
<dbReference type="EMBL" id="LVVM01003295">
    <property type="protein sequence ID" value="OJA15168.1"/>
    <property type="molecule type" value="Genomic_DNA"/>
</dbReference>
<dbReference type="CDD" id="cd00200">
    <property type="entry name" value="WD40"/>
    <property type="match status" value="1"/>
</dbReference>
<name>A0A1J8QP17_9AGAM</name>
<accession>A0A1J8QP17</accession>
<feature type="repeat" description="WD" evidence="1">
    <location>
        <begin position="250"/>
        <end position="291"/>
    </location>
</feature>
<dbReference type="InterPro" id="IPR001680">
    <property type="entry name" value="WD40_rpt"/>
</dbReference>
<dbReference type="Gene3D" id="2.130.10.10">
    <property type="entry name" value="YVTN repeat-like/Quinoprotein amine dehydrogenase"/>
    <property type="match status" value="3"/>
</dbReference>
<proteinExistence type="predicted"/>
<keyword evidence="3" id="KW-1185">Reference proteome</keyword>
<keyword evidence="1" id="KW-0853">WD repeat</keyword>
<dbReference type="SMART" id="SM00320">
    <property type="entry name" value="WD40"/>
    <property type="match status" value="5"/>
</dbReference>
<organism evidence="2 3">
    <name type="scientific">Rhizopogon vesiculosus</name>
    <dbReference type="NCBI Taxonomy" id="180088"/>
    <lineage>
        <taxon>Eukaryota</taxon>
        <taxon>Fungi</taxon>
        <taxon>Dikarya</taxon>
        <taxon>Basidiomycota</taxon>
        <taxon>Agaricomycotina</taxon>
        <taxon>Agaricomycetes</taxon>
        <taxon>Agaricomycetidae</taxon>
        <taxon>Boletales</taxon>
        <taxon>Suillineae</taxon>
        <taxon>Rhizopogonaceae</taxon>
        <taxon>Rhizopogon</taxon>
    </lineage>
</organism>
<dbReference type="Pfam" id="PF00400">
    <property type="entry name" value="WD40"/>
    <property type="match status" value="3"/>
</dbReference>
<dbReference type="InterPro" id="IPR015943">
    <property type="entry name" value="WD40/YVTN_repeat-like_dom_sf"/>
</dbReference>
<comment type="caution">
    <text evidence="2">The sequence shown here is derived from an EMBL/GenBank/DDBJ whole genome shotgun (WGS) entry which is preliminary data.</text>
</comment>
<dbReference type="PANTHER" id="PTHR19879">
    <property type="entry name" value="TRANSCRIPTION INITIATION FACTOR TFIID"/>
    <property type="match status" value="1"/>
</dbReference>
<gene>
    <name evidence="2" type="ORF">AZE42_10082</name>
</gene>
<dbReference type="InterPro" id="IPR036322">
    <property type="entry name" value="WD40_repeat_dom_sf"/>
</dbReference>
<evidence type="ECO:0000313" key="3">
    <source>
        <dbReference type="Proteomes" id="UP000183567"/>
    </source>
</evidence>
<feature type="repeat" description="WD" evidence="1">
    <location>
        <begin position="110"/>
        <end position="152"/>
    </location>
</feature>
<dbReference type="OrthoDB" id="2686672at2759"/>
<dbReference type="Proteomes" id="UP000183567">
    <property type="component" value="Unassembled WGS sequence"/>
</dbReference>
<dbReference type="PANTHER" id="PTHR19879:SF9">
    <property type="entry name" value="TRANSCRIPTION INITIATION FACTOR TFIID SUBUNIT 5"/>
    <property type="match status" value="1"/>
</dbReference>
<feature type="repeat" description="WD" evidence="1">
    <location>
        <begin position="23"/>
        <end position="64"/>
    </location>
</feature>